<dbReference type="InterPro" id="IPR050721">
    <property type="entry name" value="Trk_Ktr_HKT_K-transport"/>
</dbReference>
<dbReference type="InterPro" id="IPR036291">
    <property type="entry name" value="NAD(P)-bd_dom_sf"/>
</dbReference>
<dbReference type="InterPro" id="IPR036721">
    <property type="entry name" value="RCK_C_sf"/>
</dbReference>
<proteinExistence type="predicted"/>
<dbReference type="Proteomes" id="UP000032740">
    <property type="component" value="Chromosome"/>
</dbReference>
<dbReference type="Pfam" id="PF02254">
    <property type="entry name" value="TrkA_N"/>
    <property type="match status" value="1"/>
</dbReference>
<dbReference type="GO" id="GO:0008324">
    <property type="term" value="F:monoatomic cation transmembrane transporter activity"/>
    <property type="evidence" value="ECO:0007669"/>
    <property type="project" value="InterPro"/>
</dbReference>
<gene>
    <name evidence="3" type="primary">trkA</name>
    <name evidence="3" type="ORF">BN85412660</name>
</gene>
<organism evidence="3 4">
    <name type="scientific">Alteracholeplasma palmae (strain ATCC 49389 / J233)</name>
    <name type="common">Acholeplasma palmae</name>
    <dbReference type="NCBI Taxonomy" id="1318466"/>
    <lineage>
        <taxon>Bacteria</taxon>
        <taxon>Bacillati</taxon>
        <taxon>Mycoplasmatota</taxon>
        <taxon>Mollicutes</taxon>
        <taxon>Acholeplasmatales</taxon>
        <taxon>Acholeplasmataceae</taxon>
        <taxon>Acholeplasma</taxon>
    </lineage>
</organism>
<dbReference type="PANTHER" id="PTHR43833:SF7">
    <property type="entry name" value="KTR SYSTEM POTASSIUM UPTAKE PROTEIN C"/>
    <property type="match status" value="1"/>
</dbReference>
<sequence length="223" mass="25246">MKKTIGVIGLGRFGLELIKSLEQSNIDLIAIDKDIDAVRQAGEYINNVVCCDITNEKELKETGISNADHVIIAIGQDKMENLSHVILTIMRLKQLGVKEITARADKDDYAQVFKMVGVNNVVYPLSIAAERVANKIVGNVADYFNIKNDFDVYEIEISETFETVSLIDLNLRNKYKVNILLIQRNNQMITPTSTDYLMANDHIFVFGRKKELPKMVNFFSNKI</sequence>
<dbReference type="OrthoDB" id="9776294at2"/>
<name>U4KLR0_ALTPJ</name>
<dbReference type="Gene3D" id="3.40.50.720">
    <property type="entry name" value="NAD(P)-binding Rossmann-like Domain"/>
    <property type="match status" value="1"/>
</dbReference>
<evidence type="ECO:0000313" key="3">
    <source>
        <dbReference type="EMBL" id="CCV64843.1"/>
    </source>
</evidence>
<dbReference type="PROSITE" id="PS51201">
    <property type="entry name" value="RCK_N"/>
    <property type="match status" value="1"/>
</dbReference>
<dbReference type="PANTHER" id="PTHR43833">
    <property type="entry name" value="POTASSIUM CHANNEL PROTEIN 2-RELATED-RELATED"/>
    <property type="match status" value="1"/>
</dbReference>
<feature type="domain" description="RCK N-terminal" evidence="1">
    <location>
        <begin position="2"/>
        <end position="122"/>
    </location>
</feature>
<dbReference type="KEGG" id="apal:BN85412660"/>
<accession>U4KLR0</accession>
<dbReference type="HOGENOM" id="CLU_046525_3_2_14"/>
<reference evidence="3 4" key="1">
    <citation type="journal article" date="2013" name="J. Mol. Microbiol. Biotechnol.">
        <title>Analysis of the Complete Genomes of Acholeplasma brassicae , A. palmae and A. laidlawii and Their Comparison to the Obligate Parasites from ' Candidatus Phytoplasma'.</title>
        <authorList>
            <person name="Kube M."/>
            <person name="Siewert C."/>
            <person name="Migdoll A.M."/>
            <person name="Duduk B."/>
            <person name="Holz S."/>
            <person name="Rabus R."/>
            <person name="Seemuller E."/>
            <person name="Mitrovic J."/>
            <person name="Muller I."/>
            <person name="Buttner C."/>
            <person name="Reinhardt R."/>
        </authorList>
    </citation>
    <scope>NUCLEOTIDE SEQUENCE [LARGE SCALE GENOMIC DNA]</scope>
    <source>
        <strain evidence="3 4">J233</strain>
    </source>
</reference>
<dbReference type="SUPFAM" id="SSF51735">
    <property type="entry name" value="NAD(P)-binding Rossmann-fold domains"/>
    <property type="match status" value="1"/>
</dbReference>
<dbReference type="PROSITE" id="PS51202">
    <property type="entry name" value="RCK_C"/>
    <property type="match status" value="1"/>
</dbReference>
<dbReference type="Pfam" id="PF02080">
    <property type="entry name" value="TrkA_C"/>
    <property type="match status" value="1"/>
</dbReference>
<protein>
    <submittedName>
        <fullName evidence="3">Trk system potassium uptake protein TrkA</fullName>
    </submittedName>
</protein>
<dbReference type="InterPro" id="IPR006037">
    <property type="entry name" value="RCK_C"/>
</dbReference>
<dbReference type="GO" id="GO:0006813">
    <property type="term" value="P:potassium ion transport"/>
    <property type="evidence" value="ECO:0007669"/>
    <property type="project" value="InterPro"/>
</dbReference>
<dbReference type="STRING" id="1318466.BN85412660"/>
<evidence type="ECO:0000259" key="2">
    <source>
        <dbReference type="PROSITE" id="PS51202"/>
    </source>
</evidence>
<dbReference type="SUPFAM" id="SSF116726">
    <property type="entry name" value="TrkA C-terminal domain-like"/>
    <property type="match status" value="1"/>
</dbReference>
<dbReference type="RefSeq" id="WP_030003726.1">
    <property type="nucleotide sequence ID" value="NC_022538.1"/>
</dbReference>
<evidence type="ECO:0000259" key="1">
    <source>
        <dbReference type="PROSITE" id="PS51201"/>
    </source>
</evidence>
<feature type="domain" description="RCK C-terminal" evidence="2">
    <location>
        <begin position="138"/>
        <end position="221"/>
    </location>
</feature>
<dbReference type="Gene3D" id="3.30.70.1450">
    <property type="entry name" value="Regulator of K+ conductance, C-terminal domain"/>
    <property type="match status" value="1"/>
</dbReference>
<dbReference type="EMBL" id="FO681347">
    <property type="protein sequence ID" value="CCV64843.1"/>
    <property type="molecule type" value="Genomic_DNA"/>
</dbReference>
<evidence type="ECO:0000313" key="4">
    <source>
        <dbReference type="Proteomes" id="UP000032740"/>
    </source>
</evidence>
<dbReference type="AlphaFoldDB" id="U4KLR0"/>
<dbReference type="InterPro" id="IPR003148">
    <property type="entry name" value="RCK_N"/>
</dbReference>
<keyword evidence="4" id="KW-1185">Reference proteome</keyword>